<proteinExistence type="predicted"/>
<evidence type="ECO:0000259" key="2">
    <source>
        <dbReference type="PROSITE" id="PS00036"/>
    </source>
</evidence>
<comment type="caution">
    <text evidence="3">The sequence shown here is derived from an EMBL/GenBank/DDBJ whole genome shotgun (WGS) entry which is preliminary data.</text>
</comment>
<dbReference type="CDD" id="cd14688">
    <property type="entry name" value="bZIP_YAP"/>
    <property type="match status" value="1"/>
</dbReference>
<evidence type="ECO:0000313" key="3">
    <source>
        <dbReference type="EMBL" id="RSH89863.1"/>
    </source>
</evidence>
<evidence type="ECO:0000256" key="1">
    <source>
        <dbReference type="SAM" id="MobiDB-lite"/>
    </source>
</evidence>
<organism evidence="3 4">
    <name type="scientific">Saitozyma podzolica</name>
    <dbReference type="NCBI Taxonomy" id="1890683"/>
    <lineage>
        <taxon>Eukaryota</taxon>
        <taxon>Fungi</taxon>
        <taxon>Dikarya</taxon>
        <taxon>Basidiomycota</taxon>
        <taxon>Agaricomycotina</taxon>
        <taxon>Tremellomycetes</taxon>
        <taxon>Tremellales</taxon>
        <taxon>Trimorphomycetaceae</taxon>
        <taxon>Saitozyma</taxon>
    </lineage>
</organism>
<evidence type="ECO:0000313" key="4">
    <source>
        <dbReference type="Proteomes" id="UP000279259"/>
    </source>
</evidence>
<dbReference type="Proteomes" id="UP000279259">
    <property type="component" value="Unassembled WGS sequence"/>
</dbReference>
<accession>A0A427YFP9</accession>
<feature type="domain" description="BZIP" evidence="2">
    <location>
        <begin position="260"/>
        <end position="275"/>
    </location>
</feature>
<dbReference type="EMBL" id="RSCD01000012">
    <property type="protein sequence ID" value="RSH89863.1"/>
    <property type="molecule type" value="Genomic_DNA"/>
</dbReference>
<reference evidence="3 4" key="1">
    <citation type="submission" date="2018-11" db="EMBL/GenBank/DDBJ databases">
        <title>Genome sequence of Saitozyma podzolica DSM 27192.</title>
        <authorList>
            <person name="Aliyu H."/>
            <person name="Gorte O."/>
            <person name="Ochsenreither K."/>
        </authorList>
    </citation>
    <scope>NUCLEOTIDE SEQUENCE [LARGE SCALE GENOMIC DNA]</scope>
    <source>
        <strain evidence="3 4">DSM 27192</strain>
    </source>
</reference>
<feature type="region of interest" description="Disordered" evidence="1">
    <location>
        <begin position="249"/>
        <end position="302"/>
    </location>
</feature>
<sequence>MEWEQPPNHPLDTSADGRTSARPRLLPLAVLELPGASTQLVDHGLPGAMPLSSFYHNTRGPLYDAPHNWPPVDFLPNNLPGGVALGTWVAQPSGSTAVAPQQRGGNVHPPWRLDSATRTTHARPIAHGPFGGRRVTWRLRGVSVGPTDVTKQKDVPASPLCTISPLFSELTQHDCRGGPADTIRDSEAFQAWELLSRCANNSDFAMVSAGTGERVSADESSRRRIWSGENERTVQQCELEKRRVMEVFEKGQPNGDRKERREVQNRQAQRTFRAKLKMTRRSLSPLPPREAQRGADGVTSPS</sequence>
<name>A0A427YFP9_9TREE</name>
<protein>
    <recommendedName>
        <fullName evidence="2">BZIP domain-containing protein</fullName>
    </recommendedName>
</protein>
<dbReference type="GO" id="GO:0003700">
    <property type="term" value="F:DNA-binding transcription factor activity"/>
    <property type="evidence" value="ECO:0007669"/>
    <property type="project" value="InterPro"/>
</dbReference>
<keyword evidence="4" id="KW-1185">Reference proteome</keyword>
<feature type="compositionally biased region" description="Basic and acidic residues" evidence="1">
    <location>
        <begin position="249"/>
        <end position="264"/>
    </location>
</feature>
<dbReference type="AlphaFoldDB" id="A0A427YFP9"/>
<dbReference type="PROSITE" id="PS00036">
    <property type="entry name" value="BZIP_BASIC"/>
    <property type="match status" value="1"/>
</dbReference>
<dbReference type="InterPro" id="IPR004827">
    <property type="entry name" value="bZIP"/>
</dbReference>
<gene>
    <name evidence="3" type="ORF">EHS25_001849</name>
</gene>
<feature type="region of interest" description="Disordered" evidence="1">
    <location>
        <begin position="212"/>
        <end position="231"/>
    </location>
</feature>